<keyword evidence="1" id="KW-0812">Transmembrane</keyword>
<dbReference type="OrthoDB" id="5779279at2759"/>
<accession>A0A2A2JS82</accession>
<name>A0A2A2JS82_9BILA</name>
<keyword evidence="3" id="KW-1185">Reference proteome</keyword>
<evidence type="ECO:0000256" key="1">
    <source>
        <dbReference type="SAM" id="Phobius"/>
    </source>
</evidence>
<dbReference type="EMBL" id="LIAE01010252">
    <property type="protein sequence ID" value="PAV64606.1"/>
    <property type="molecule type" value="Genomic_DNA"/>
</dbReference>
<feature type="transmembrane region" description="Helical" evidence="1">
    <location>
        <begin position="45"/>
        <end position="69"/>
    </location>
</feature>
<dbReference type="AlphaFoldDB" id="A0A2A2JS82"/>
<protein>
    <submittedName>
        <fullName evidence="2">Uncharacterized protein</fullName>
    </submittedName>
</protein>
<dbReference type="EMBL" id="LIAE01010252">
    <property type="protein sequence ID" value="PAV64604.1"/>
    <property type="molecule type" value="Genomic_DNA"/>
</dbReference>
<sequence>MVTRKAKSPFAAAAQQHQGALLWTDVINSKLKELKEKRNKHNRRLILFAILCVVFYSLACGCSVLSASLDSDKLKAAVEKNNKKKGAESPSDFYIGVINFLGRIFTAGGTVFLLQLIASWCKRKKYDEMIKSAAEEATDVAGETSSGCVETCVECLLSFA</sequence>
<keyword evidence="1" id="KW-1133">Transmembrane helix</keyword>
<organism evidence="2 3">
    <name type="scientific">Diploscapter pachys</name>
    <dbReference type="NCBI Taxonomy" id="2018661"/>
    <lineage>
        <taxon>Eukaryota</taxon>
        <taxon>Metazoa</taxon>
        <taxon>Ecdysozoa</taxon>
        <taxon>Nematoda</taxon>
        <taxon>Chromadorea</taxon>
        <taxon>Rhabditida</taxon>
        <taxon>Rhabditina</taxon>
        <taxon>Rhabditomorpha</taxon>
        <taxon>Rhabditoidea</taxon>
        <taxon>Rhabditidae</taxon>
        <taxon>Diploscapter</taxon>
    </lineage>
</organism>
<comment type="caution">
    <text evidence="2">The sequence shown here is derived from an EMBL/GenBank/DDBJ whole genome shotgun (WGS) entry which is preliminary data.</text>
</comment>
<dbReference type="Proteomes" id="UP000218231">
    <property type="component" value="Unassembled WGS sequence"/>
</dbReference>
<reference evidence="2 3" key="1">
    <citation type="journal article" date="2017" name="Curr. Biol.">
        <title>Genome architecture and evolution of a unichromosomal asexual nematode.</title>
        <authorList>
            <person name="Fradin H."/>
            <person name="Zegar C."/>
            <person name="Gutwein M."/>
            <person name="Lucas J."/>
            <person name="Kovtun M."/>
            <person name="Corcoran D."/>
            <person name="Baugh L.R."/>
            <person name="Kiontke K."/>
            <person name="Gunsalus K."/>
            <person name="Fitch D.H."/>
            <person name="Piano F."/>
        </authorList>
    </citation>
    <scope>NUCLEOTIDE SEQUENCE [LARGE SCALE GENOMIC DNA]</scope>
    <source>
        <strain evidence="2">PF1309</strain>
    </source>
</reference>
<feature type="transmembrane region" description="Helical" evidence="1">
    <location>
        <begin position="93"/>
        <end position="121"/>
    </location>
</feature>
<gene>
    <name evidence="2" type="ORF">WR25_01683</name>
</gene>
<evidence type="ECO:0000313" key="2">
    <source>
        <dbReference type="EMBL" id="PAV64604.1"/>
    </source>
</evidence>
<proteinExistence type="predicted"/>
<keyword evidence="1" id="KW-0472">Membrane</keyword>
<evidence type="ECO:0000313" key="3">
    <source>
        <dbReference type="Proteomes" id="UP000218231"/>
    </source>
</evidence>